<organism evidence="1 2">
    <name type="scientific">Paenibacillus mesotrionivorans</name>
    <dbReference type="NCBI Taxonomy" id="3160968"/>
    <lineage>
        <taxon>Bacteria</taxon>
        <taxon>Bacillati</taxon>
        <taxon>Bacillota</taxon>
        <taxon>Bacilli</taxon>
        <taxon>Bacillales</taxon>
        <taxon>Paenibacillaceae</taxon>
        <taxon>Paenibacillus</taxon>
    </lineage>
</organism>
<evidence type="ECO:0000313" key="2">
    <source>
        <dbReference type="Proteomes" id="UP001631969"/>
    </source>
</evidence>
<proteinExistence type="predicted"/>
<evidence type="ECO:0000313" key="1">
    <source>
        <dbReference type="EMBL" id="MFM9330071.1"/>
    </source>
</evidence>
<keyword evidence="2" id="KW-1185">Reference proteome</keyword>
<accession>A0ACC7P178</accession>
<dbReference type="Proteomes" id="UP001631969">
    <property type="component" value="Unassembled WGS sequence"/>
</dbReference>
<dbReference type="EMBL" id="JBJURJ010000011">
    <property type="protein sequence ID" value="MFM9330071.1"/>
    <property type="molecule type" value="Genomic_DNA"/>
</dbReference>
<protein>
    <submittedName>
        <fullName evidence="1">CBO0543 family protein</fullName>
    </submittedName>
</protein>
<name>A0ACC7P178_9BACL</name>
<comment type="caution">
    <text evidence="1">The sequence shown here is derived from an EMBL/GenBank/DDBJ whole genome shotgun (WGS) entry which is preliminary data.</text>
</comment>
<sequence>MIKERVILIATWILVLAAIGLLVKRSTWHRFAAGYLMAQNLTWLNVLIHCQLGMFDYPVREFPKATDVGFTLQYLLYPAVVGFCILFEPRGSFVKKTLYILIWPTGLIILRLVLMRYTQLIVAHHYNLLLDWVTMLVIFLIPLGVTKWLFRGPGYLQAEERIV</sequence>
<gene>
    <name evidence="1" type="ORF">ACI1P1_17370</name>
</gene>
<reference evidence="1" key="1">
    <citation type="submission" date="2024-12" db="EMBL/GenBank/DDBJ databases">
        <authorList>
            <person name="Wu N."/>
        </authorList>
    </citation>
    <scope>NUCLEOTIDE SEQUENCE</scope>
    <source>
        <strain evidence="1">P15</strain>
    </source>
</reference>